<feature type="signal peptide" evidence="5">
    <location>
        <begin position="1"/>
        <end position="17"/>
    </location>
</feature>
<sequence>MKHSFIPLILISLLASASGQETEDGHDHDEDHDHASANIVVLDEIGVKNLRIETVEATETAFEQTVFALGHIEILPGKKAIVSSRIPGRAYSVLALPDQQVSQGEELMWVESRQPGDPPPTIMLEAPMDGLIAKVNIAIGQPIEPTQELIEIVNLETVEAAAQVPQHLAAQLKVGQPAKIRIQGFPEKTFEATLAHLGAYADEETGTIEAAFHVPNPDLLLRPGMRAEFSIIVNKRENVMTVPRSALQGDAISRHVYVKDFDLPNAFIKTPVEIGEMNQDVVEIFSGLFPADEVVSRGAYPLAFAGGGTMSLKEALDAAHGHEHNEDGSEKTADQTAAESGHDHGESNTFTPLTLFFAATTAILLVLLLISAARTTK</sequence>
<evidence type="ECO:0000256" key="1">
    <source>
        <dbReference type="ARBA" id="ARBA00009477"/>
    </source>
</evidence>
<accession>A0A5R8K7D1</accession>
<dbReference type="Gene3D" id="2.40.30.170">
    <property type="match status" value="1"/>
</dbReference>
<comment type="similarity">
    <text evidence="1">Belongs to the membrane fusion protein (MFP) (TC 8.A.1) family.</text>
</comment>
<comment type="caution">
    <text evidence="7">The sequence shown here is derived from an EMBL/GenBank/DDBJ whole genome shotgun (WGS) entry which is preliminary data.</text>
</comment>
<evidence type="ECO:0000256" key="4">
    <source>
        <dbReference type="SAM" id="Phobius"/>
    </source>
</evidence>
<keyword evidence="4" id="KW-0812">Transmembrane</keyword>
<protein>
    <submittedName>
        <fullName evidence="7">Efflux RND transporter periplasmic adaptor subunit</fullName>
    </submittedName>
</protein>
<dbReference type="Gene3D" id="2.40.50.100">
    <property type="match status" value="1"/>
</dbReference>
<gene>
    <name evidence="7" type="ORF">FEM03_23410</name>
</gene>
<proteinExistence type="inferred from homology"/>
<keyword evidence="8" id="KW-1185">Reference proteome</keyword>
<evidence type="ECO:0000259" key="6">
    <source>
        <dbReference type="Pfam" id="PF25954"/>
    </source>
</evidence>
<keyword evidence="5" id="KW-0732">Signal</keyword>
<dbReference type="PANTHER" id="PTHR30097">
    <property type="entry name" value="CATION EFFLUX SYSTEM PROTEIN CUSB"/>
    <property type="match status" value="1"/>
</dbReference>
<dbReference type="RefSeq" id="WP_138088760.1">
    <property type="nucleotide sequence ID" value="NZ_VAUV01000028.1"/>
</dbReference>
<keyword evidence="4" id="KW-0472">Membrane</keyword>
<dbReference type="NCBIfam" id="TIGR01730">
    <property type="entry name" value="RND_mfp"/>
    <property type="match status" value="1"/>
</dbReference>
<dbReference type="InterPro" id="IPR006143">
    <property type="entry name" value="RND_pump_MFP"/>
</dbReference>
<feature type="transmembrane region" description="Helical" evidence="4">
    <location>
        <begin position="353"/>
        <end position="373"/>
    </location>
</feature>
<feature type="domain" description="CusB-like beta-barrel" evidence="6">
    <location>
        <begin position="161"/>
        <end position="231"/>
    </location>
</feature>
<evidence type="ECO:0000256" key="3">
    <source>
        <dbReference type="SAM" id="MobiDB-lite"/>
    </source>
</evidence>
<dbReference type="GO" id="GO:0022857">
    <property type="term" value="F:transmembrane transporter activity"/>
    <property type="evidence" value="ECO:0007669"/>
    <property type="project" value="InterPro"/>
</dbReference>
<evidence type="ECO:0000313" key="8">
    <source>
        <dbReference type="Proteomes" id="UP000306196"/>
    </source>
</evidence>
<dbReference type="FunFam" id="2.40.30.170:FF:000010">
    <property type="entry name" value="Efflux RND transporter periplasmic adaptor subunit"/>
    <property type="match status" value="1"/>
</dbReference>
<dbReference type="GO" id="GO:0016020">
    <property type="term" value="C:membrane"/>
    <property type="evidence" value="ECO:0007669"/>
    <property type="project" value="InterPro"/>
</dbReference>
<evidence type="ECO:0000313" key="7">
    <source>
        <dbReference type="EMBL" id="TLD68271.1"/>
    </source>
</evidence>
<dbReference type="InterPro" id="IPR051909">
    <property type="entry name" value="MFP_Cation_Efflux"/>
</dbReference>
<feature type="chain" id="PRO_5024288261" evidence="5">
    <location>
        <begin position="18"/>
        <end position="377"/>
    </location>
</feature>
<keyword evidence="2" id="KW-0813">Transport</keyword>
<evidence type="ECO:0000256" key="2">
    <source>
        <dbReference type="ARBA" id="ARBA00022448"/>
    </source>
</evidence>
<organism evidence="7 8">
    <name type="scientific">Phragmitibacter flavus</name>
    <dbReference type="NCBI Taxonomy" id="2576071"/>
    <lineage>
        <taxon>Bacteria</taxon>
        <taxon>Pseudomonadati</taxon>
        <taxon>Verrucomicrobiota</taxon>
        <taxon>Verrucomicrobiia</taxon>
        <taxon>Verrucomicrobiales</taxon>
        <taxon>Verrucomicrobiaceae</taxon>
        <taxon>Phragmitibacter</taxon>
    </lineage>
</organism>
<dbReference type="SUPFAM" id="SSF111369">
    <property type="entry name" value="HlyD-like secretion proteins"/>
    <property type="match status" value="1"/>
</dbReference>
<feature type="compositionally biased region" description="Basic and acidic residues" evidence="3">
    <location>
        <begin position="317"/>
        <end position="333"/>
    </location>
</feature>
<dbReference type="AlphaFoldDB" id="A0A5R8K7D1"/>
<evidence type="ECO:0000256" key="5">
    <source>
        <dbReference type="SAM" id="SignalP"/>
    </source>
</evidence>
<name>A0A5R8K7D1_9BACT</name>
<dbReference type="Gene3D" id="2.40.420.20">
    <property type="match status" value="1"/>
</dbReference>
<keyword evidence="4" id="KW-1133">Transmembrane helix</keyword>
<dbReference type="InterPro" id="IPR058792">
    <property type="entry name" value="Beta-barrel_RND_2"/>
</dbReference>
<feature type="region of interest" description="Disordered" evidence="3">
    <location>
        <begin position="317"/>
        <end position="346"/>
    </location>
</feature>
<reference evidence="7 8" key="1">
    <citation type="submission" date="2019-05" db="EMBL/GenBank/DDBJ databases">
        <title>Verrucobacter flavum gen. nov., sp. nov. a new member of the family Verrucomicrobiaceae.</title>
        <authorList>
            <person name="Szuroczki S."/>
            <person name="Abbaszade G."/>
            <person name="Szabo A."/>
            <person name="Felfoldi T."/>
            <person name="Schumann P."/>
            <person name="Boka K."/>
            <person name="Keki Z."/>
            <person name="Toumi M."/>
            <person name="Toth E."/>
        </authorList>
    </citation>
    <scope>NUCLEOTIDE SEQUENCE [LARGE SCALE GENOMIC DNA]</scope>
    <source>
        <strain evidence="7 8">MG-N-17</strain>
    </source>
</reference>
<dbReference type="Pfam" id="PF25954">
    <property type="entry name" value="Beta-barrel_RND_2"/>
    <property type="match status" value="1"/>
</dbReference>
<dbReference type="Proteomes" id="UP000306196">
    <property type="component" value="Unassembled WGS sequence"/>
</dbReference>
<dbReference type="EMBL" id="VAUV01000028">
    <property type="protein sequence ID" value="TLD68271.1"/>
    <property type="molecule type" value="Genomic_DNA"/>
</dbReference>
<dbReference type="OrthoDB" id="185188at2"/>
<dbReference type="PANTHER" id="PTHR30097:SF4">
    <property type="entry name" value="SLR6042 PROTEIN"/>
    <property type="match status" value="1"/>
</dbReference>